<reference evidence="1 2" key="2">
    <citation type="submission" date="2018-11" db="EMBL/GenBank/DDBJ databases">
        <authorList>
            <consortium name="Pathogen Informatics"/>
        </authorList>
    </citation>
    <scope>NUCLEOTIDE SEQUENCE [LARGE SCALE GENOMIC DNA]</scope>
    <source>
        <strain evidence="1 2">NST_G2</strain>
    </source>
</reference>
<dbReference type="Proteomes" id="UP000275846">
    <property type="component" value="Unassembled WGS sequence"/>
</dbReference>
<evidence type="ECO:0000313" key="2">
    <source>
        <dbReference type="Proteomes" id="UP000275846"/>
    </source>
</evidence>
<name>A0A183SGZ2_SCHSO</name>
<keyword evidence="2" id="KW-1185">Reference proteome</keyword>
<organism evidence="3">
    <name type="scientific">Schistocephalus solidus</name>
    <name type="common">Tapeworm</name>
    <dbReference type="NCBI Taxonomy" id="70667"/>
    <lineage>
        <taxon>Eukaryota</taxon>
        <taxon>Metazoa</taxon>
        <taxon>Spiralia</taxon>
        <taxon>Lophotrochozoa</taxon>
        <taxon>Platyhelminthes</taxon>
        <taxon>Cestoda</taxon>
        <taxon>Eucestoda</taxon>
        <taxon>Diphyllobothriidea</taxon>
        <taxon>Diphyllobothriidae</taxon>
        <taxon>Schistocephalus</taxon>
    </lineage>
</organism>
<gene>
    <name evidence="1" type="ORF">SSLN_LOCUS3490</name>
</gene>
<proteinExistence type="predicted"/>
<reference evidence="3" key="1">
    <citation type="submission" date="2016-06" db="UniProtKB">
        <authorList>
            <consortium name="WormBaseParasite"/>
        </authorList>
    </citation>
    <scope>IDENTIFICATION</scope>
</reference>
<protein>
    <submittedName>
        <fullName evidence="3">Reverse transcriptase domain-containing protein</fullName>
    </submittedName>
</protein>
<accession>A0A183SGZ2</accession>
<dbReference type="AlphaFoldDB" id="A0A183SGZ2"/>
<dbReference type="OrthoDB" id="410381at2759"/>
<dbReference type="PANTHER" id="PTHR47027:SF26">
    <property type="entry name" value="REVERSE TRANSCRIPTASE DOMAIN-CONTAINING PROTEIN"/>
    <property type="match status" value="1"/>
</dbReference>
<dbReference type="WBParaSite" id="SSLN_0000359301-mRNA-1">
    <property type="protein sequence ID" value="SSLN_0000359301-mRNA-1"/>
    <property type="gene ID" value="SSLN_0000359301"/>
</dbReference>
<evidence type="ECO:0000313" key="3">
    <source>
        <dbReference type="WBParaSite" id="SSLN_0000359301-mRNA-1"/>
    </source>
</evidence>
<evidence type="ECO:0000313" key="1">
    <source>
        <dbReference type="EMBL" id="VDL89875.1"/>
    </source>
</evidence>
<dbReference type="EMBL" id="UYSU01032553">
    <property type="protein sequence ID" value="VDL89875.1"/>
    <property type="molecule type" value="Genomic_DNA"/>
</dbReference>
<dbReference type="PANTHER" id="PTHR47027">
    <property type="entry name" value="REVERSE TRANSCRIPTASE DOMAIN-CONTAINING PROTEIN"/>
    <property type="match status" value="1"/>
</dbReference>
<sequence>MLIDAYRDEQPGIRIVYRNDRPLLTNRCMQALTRVSTTTAHNLLFGDDCALITMTVEDMQRSMDLFAADCANFGLTTSTAKTVVMDQPPPCAEYNDPRLNVNGAQLKNFETFAFGESTLSRNTIVDNKVAQGISKASQAIDRLQTSVWNRHGINLNTKLKMYKAVYLTTLLYGAETWTIYSNQVRKLNHFHLSCLHRILKLS</sequence>